<reference evidence="2" key="1">
    <citation type="journal article" date="2023" name="G3 (Bethesda)">
        <title>Genome assembly and association tests identify interacting loci associated with vigor, precocity, and sex in interspecific pistachio rootstocks.</title>
        <authorList>
            <person name="Palmer W."/>
            <person name="Jacygrad E."/>
            <person name="Sagayaradj S."/>
            <person name="Cavanaugh K."/>
            <person name="Han R."/>
            <person name="Bertier L."/>
            <person name="Beede B."/>
            <person name="Kafkas S."/>
            <person name="Golino D."/>
            <person name="Preece J."/>
            <person name="Michelmore R."/>
        </authorList>
    </citation>
    <scope>NUCLEOTIDE SEQUENCE [LARGE SCALE GENOMIC DNA]</scope>
</reference>
<proteinExistence type="predicted"/>
<accession>A0ACC0X2K2</accession>
<dbReference type="EMBL" id="CM047750">
    <property type="protein sequence ID" value="KAJ0008089.1"/>
    <property type="molecule type" value="Genomic_DNA"/>
</dbReference>
<keyword evidence="2" id="KW-1185">Reference proteome</keyword>
<organism evidence="1 2">
    <name type="scientific">Pistacia integerrima</name>
    <dbReference type="NCBI Taxonomy" id="434235"/>
    <lineage>
        <taxon>Eukaryota</taxon>
        <taxon>Viridiplantae</taxon>
        <taxon>Streptophyta</taxon>
        <taxon>Embryophyta</taxon>
        <taxon>Tracheophyta</taxon>
        <taxon>Spermatophyta</taxon>
        <taxon>Magnoliopsida</taxon>
        <taxon>eudicotyledons</taxon>
        <taxon>Gunneridae</taxon>
        <taxon>Pentapetalae</taxon>
        <taxon>rosids</taxon>
        <taxon>malvids</taxon>
        <taxon>Sapindales</taxon>
        <taxon>Anacardiaceae</taxon>
        <taxon>Pistacia</taxon>
    </lineage>
</organism>
<sequence length="110" mass="12993">MPTQDLILRFERSCQNVSESTRYWSNIQLRVVEDKLMRQKAQLLLDEAASWSLLWFEDLIWVPIFPILEFGTIHNLFNTVHHLDFDAPTREHAHQLPDDKALSKLSYIIS</sequence>
<protein>
    <submittedName>
        <fullName evidence="1">Uncharacterized protein</fullName>
    </submittedName>
</protein>
<evidence type="ECO:0000313" key="1">
    <source>
        <dbReference type="EMBL" id="KAJ0008089.1"/>
    </source>
</evidence>
<gene>
    <name evidence="1" type="ORF">Pint_29202</name>
</gene>
<dbReference type="Proteomes" id="UP001163603">
    <property type="component" value="Chromosome 15"/>
</dbReference>
<comment type="caution">
    <text evidence="1">The sequence shown here is derived from an EMBL/GenBank/DDBJ whole genome shotgun (WGS) entry which is preliminary data.</text>
</comment>
<name>A0ACC0X2K2_9ROSI</name>
<evidence type="ECO:0000313" key="2">
    <source>
        <dbReference type="Proteomes" id="UP001163603"/>
    </source>
</evidence>